<dbReference type="Proteomes" id="UP000198850">
    <property type="component" value="Unassembled WGS sequence"/>
</dbReference>
<evidence type="ECO:0000313" key="1">
    <source>
        <dbReference type="EMBL" id="SEA81673.1"/>
    </source>
</evidence>
<keyword evidence="2" id="KW-1185">Reference proteome</keyword>
<dbReference type="AlphaFoldDB" id="A0A1H4E9F5"/>
<dbReference type="STRING" id="425514.SAMN05443550_105307"/>
<dbReference type="OrthoDB" id="634374at2"/>
<evidence type="ECO:0000313" key="2">
    <source>
        <dbReference type="Proteomes" id="UP000198850"/>
    </source>
</evidence>
<gene>
    <name evidence="1" type="ORF">SAMN05443550_105307</name>
</gene>
<dbReference type="RefSeq" id="WP_090556790.1">
    <property type="nucleotide sequence ID" value="NZ_FNRA01000005.1"/>
</dbReference>
<dbReference type="EMBL" id="FNRA01000005">
    <property type="protein sequence ID" value="SEA81673.1"/>
    <property type="molecule type" value="Genomic_DNA"/>
</dbReference>
<proteinExistence type="predicted"/>
<name>A0A1H4E9F5_9SPHI</name>
<organism evidence="1 2">
    <name type="scientific">Pedobacter hartonius</name>
    <dbReference type="NCBI Taxonomy" id="425514"/>
    <lineage>
        <taxon>Bacteria</taxon>
        <taxon>Pseudomonadati</taxon>
        <taxon>Bacteroidota</taxon>
        <taxon>Sphingobacteriia</taxon>
        <taxon>Sphingobacteriales</taxon>
        <taxon>Sphingobacteriaceae</taxon>
        <taxon>Pedobacter</taxon>
    </lineage>
</organism>
<accession>A0A1H4E9F5</accession>
<sequence length="283" mass="31781">MRTSISNLNGEQQNKLNHLSRDLKRALNPLAIICYGHRAGVSFQSSAFLNSGVRKSNSSVFDIFLMINNDETLPDSVVLEIARRSCAAHTAGNIIVFRMQDVLLNLKNESRFFSSIFRNGILLHGNKNALRLLPAPLPPVCFTSDYEKQALHTLLQYSQQCLLRVEKNLKDGYDDPQLNLILLNESAVFSIRYFIAAYWGTEIQAGLNDLLKFSTNITDDLNGLFPCNTMEELIMFHVINLDLIDEGFCAGDALIRTLFKRVSRLVALSKSCAQRKIAQLLPA</sequence>
<reference evidence="1 2" key="1">
    <citation type="submission" date="2016-10" db="EMBL/GenBank/DDBJ databases">
        <authorList>
            <person name="de Groot N.N."/>
        </authorList>
    </citation>
    <scope>NUCLEOTIDE SEQUENCE [LARGE SCALE GENOMIC DNA]</scope>
    <source>
        <strain evidence="1 2">DSM 19033</strain>
    </source>
</reference>
<protein>
    <submittedName>
        <fullName evidence="1">Uncharacterized protein</fullName>
    </submittedName>
</protein>